<name>A0AAV5SG76_9BILA</name>
<sequence>GFRAIVKLEEPDVPQDVAANTPNAALSGNPTAAASIVMGAGVNGMRYVFHPLSAANNGVPRSASYIAEQSWNEETDVKMSRVMDNSDTPETTKSSVIDERNGDDRTMMMGSKAFEVASSFRLDKVKGEPVQMNRDVADHSKHTTPSVDTASSSVMQAPVEDTDVARSRRSSIESSRTAIETSRRSSIESRRASSRIAKNDEPKEDEPKNKKEAEASTRKATEKSPAKKRTRPPRRRETLDRSAKRRCIEKKMKTPGLWSDDELSEEERSASSSSEDDSNDEEFVPESKEEKKRKSNIRFYSAVNKEKENKQKTRDSSAHSSKNLSKPADVKKLSVTSAVTSSVTPSVPVTPTVTPAVTPVVTPTVPVTRPAWTPPVRRIEQAGKELCKICKKAFFGQKYMDAHMAKDHTQDGAKPAETTAKAPVPAPVVTPQSSSTTPSVPPLVPKKVEKYEERCKYCVPPARFTAYHQKYMVKHIKDKHPEKAPPEDASTSSS</sequence>
<feature type="domain" description="C2H2-type" evidence="2">
    <location>
        <begin position="387"/>
        <end position="408"/>
    </location>
</feature>
<feature type="compositionally biased region" description="Basic and acidic residues" evidence="1">
    <location>
        <begin position="304"/>
        <end position="317"/>
    </location>
</feature>
<feature type="non-terminal residue" evidence="3">
    <location>
        <position position="1"/>
    </location>
</feature>
<feature type="compositionally biased region" description="Basic and acidic residues" evidence="1">
    <location>
        <begin position="181"/>
        <end position="225"/>
    </location>
</feature>
<feature type="compositionally biased region" description="Low complexity" evidence="1">
    <location>
        <begin position="334"/>
        <end position="350"/>
    </location>
</feature>
<accession>A0AAV5SG76</accession>
<evidence type="ECO:0000259" key="2">
    <source>
        <dbReference type="PROSITE" id="PS00028"/>
    </source>
</evidence>
<feature type="compositionally biased region" description="Acidic residues" evidence="1">
    <location>
        <begin position="274"/>
        <end position="284"/>
    </location>
</feature>
<keyword evidence="4" id="KW-1185">Reference proteome</keyword>
<feature type="compositionally biased region" description="Low complexity" evidence="1">
    <location>
        <begin position="413"/>
        <end position="438"/>
    </location>
</feature>
<feature type="compositionally biased region" description="Polar residues" evidence="1">
    <location>
        <begin position="143"/>
        <end position="155"/>
    </location>
</feature>
<feature type="region of interest" description="Disordered" evidence="1">
    <location>
        <begin position="475"/>
        <end position="494"/>
    </location>
</feature>
<dbReference type="Proteomes" id="UP001432027">
    <property type="component" value="Unassembled WGS sequence"/>
</dbReference>
<comment type="caution">
    <text evidence="3">The sequence shown here is derived from an EMBL/GenBank/DDBJ whole genome shotgun (WGS) entry which is preliminary data.</text>
</comment>
<evidence type="ECO:0000313" key="3">
    <source>
        <dbReference type="EMBL" id="GMS81188.1"/>
    </source>
</evidence>
<feature type="region of interest" description="Disordered" evidence="1">
    <location>
        <begin position="83"/>
        <end position="104"/>
    </location>
</feature>
<organism evidence="3 4">
    <name type="scientific">Pristionchus entomophagus</name>
    <dbReference type="NCBI Taxonomy" id="358040"/>
    <lineage>
        <taxon>Eukaryota</taxon>
        <taxon>Metazoa</taxon>
        <taxon>Ecdysozoa</taxon>
        <taxon>Nematoda</taxon>
        <taxon>Chromadorea</taxon>
        <taxon>Rhabditida</taxon>
        <taxon>Rhabditina</taxon>
        <taxon>Diplogasteromorpha</taxon>
        <taxon>Diplogasteroidea</taxon>
        <taxon>Neodiplogasteridae</taxon>
        <taxon>Pristionchus</taxon>
    </lineage>
</organism>
<evidence type="ECO:0000256" key="1">
    <source>
        <dbReference type="SAM" id="MobiDB-lite"/>
    </source>
</evidence>
<dbReference type="InterPro" id="IPR013087">
    <property type="entry name" value="Znf_C2H2_type"/>
</dbReference>
<reference evidence="3" key="1">
    <citation type="submission" date="2023-10" db="EMBL/GenBank/DDBJ databases">
        <title>Genome assembly of Pristionchus species.</title>
        <authorList>
            <person name="Yoshida K."/>
            <person name="Sommer R.J."/>
        </authorList>
    </citation>
    <scope>NUCLEOTIDE SEQUENCE</scope>
    <source>
        <strain evidence="3">RS0144</strain>
    </source>
</reference>
<feature type="compositionally biased region" description="Polar residues" evidence="1">
    <location>
        <begin position="83"/>
        <end position="95"/>
    </location>
</feature>
<gene>
    <name evidence="3" type="ORF">PENTCL1PPCAC_3363</name>
</gene>
<protein>
    <recommendedName>
        <fullName evidence="2">C2H2-type domain-containing protein</fullName>
    </recommendedName>
</protein>
<dbReference type="EMBL" id="BTSX01000001">
    <property type="protein sequence ID" value="GMS81188.1"/>
    <property type="molecule type" value="Genomic_DNA"/>
</dbReference>
<feature type="region of interest" description="Disordered" evidence="1">
    <location>
        <begin position="408"/>
        <end position="443"/>
    </location>
</feature>
<dbReference type="AlphaFoldDB" id="A0AAV5SG76"/>
<dbReference type="PROSITE" id="PS00028">
    <property type="entry name" value="ZINC_FINGER_C2H2_1"/>
    <property type="match status" value="1"/>
</dbReference>
<proteinExistence type="predicted"/>
<evidence type="ECO:0000313" key="4">
    <source>
        <dbReference type="Proteomes" id="UP001432027"/>
    </source>
</evidence>
<feature type="region of interest" description="Disordered" evidence="1">
    <location>
        <begin position="125"/>
        <end position="350"/>
    </location>
</feature>